<dbReference type="OrthoDB" id="3640436at2759"/>
<name>A0A6A6WGX8_9PEZI</name>
<dbReference type="RefSeq" id="XP_033603348.1">
    <property type="nucleotide sequence ID" value="XM_033740106.1"/>
</dbReference>
<accession>A0A6A6WGX8</accession>
<dbReference type="Proteomes" id="UP000799437">
    <property type="component" value="Unassembled WGS sequence"/>
</dbReference>
<sequence length="133" mass="15198">MCRSIRYIAPCHAWLVFTRPCAPGRNLMTCPAFQDGATTVIPSLPVYEYTRHVPRHQCPLCGHRRGLYDMGIERIIKNESKGARFGAGPTKRGVGVEIYCCMMLYLALLYRSYHYFVSQAPQNLESRAFVHQI</sequence>
<dbReference type="GeneID" id="54481160"/>
<evidence type="ECO:0000313" key="2">
    <source>
        <dbReference type="Proteomes" id="UP000799437"/>
    </source>
</evidence>
<gene>
    <name evidence="1" type="ORF">EJ05DRAFT_245910</name>
</gene>
<proteinExistence type="predicted"/>
<dbReference type="AlphaFoldDB" id="A0A6A6WGX8"/>
<reference evidence="1" key="1">
    <citation type="journal article" date="2020" name="Stud. Mycol.">
        <title>101 Dothideomycetes genomes: a test case for predicting lifestyles and emergence of pathogens.</title>
        <authorList>
            <person name="Haridas S."/>
            <person name="Albert R."/>
            <person name="Binder M."/>
            <person name="Bloem J."/>
            <person name="Labutti K."/>
            <person name="Salamov A."/>
            <person name="Andreopoulos B."/>
            <person name="Baker S."/>
            <person name="Barry K."/>
            <person name="Bills G."/>
            <person name="Bluhm B."/>
            <person name="Cannon C."/>
            <person name="Castanera R."/>
            <person name="Culley D."/>
            <person name="Daum C."/>
            <person name="Ezra D."/>
            <person name="Gonzalez J."/>
            <person name="Henrissat B."/>
            <person name="Kuo A."/>
            <person name="Liang C."/>
            <person name="Lipzen A."/>
            <person name="Lutzoni F."/>
            <person name="Magnuson J."/>
            <person name="Mondo S."/>
            <person name="Nolan M."/>
            <person name="Ohm R."/>
            <person name="Pangilinan J."/>
            <person name="Park H.-J."/>
            <person name="Ramirez L."/>
            <person name="Alfaro M."/>
            <person name="Sun H."/>
            <person name="Tritt A."/>
            <person name="Yoshinaga Y."/>
            <person name="Zwiers L.-H."/>
            <person name="Turgeon B."/>
            <person name="Goodwin S."/>
            <person name="Spatafora J."/>
            <person name="Crous P."/>
            <person name="Grigoriev I."/>
        </authorList>
    </citation>
    <scope>NUCLEOTIDE SEQUENCE</scope>
    <source>
        <strain evidence="1">CBS 121739</strain>
    </source>
</reference>
<evidence type="ECO:0000313" key="1">
    <source>
        <dbReference type="EMBL" id="KAF2760897.1"/>
    </source>
</evidence>
<dbReference type="EMBL" id="ML996567">
    <property type="protein sequence ID" value="KAF2760897.1"/>
    <property type="molecule type" value="Genomic_DNA"/>
</dbReference>
<organism evidence="1 2">
    <name type="scientific">Pseudovirgaria hyperparasitica</name>
    <dbReference type="NCBI Taxonomy" id="470096"/>
    <lineage>
        <taxon>Eukaryota</taxon>
        <taxon>Fungi</taxon>
        <taxon>Dikarya</taxon>
        <taxon>Ascomycota</taxon>
        <taxon>Pezizomycotina</taxon>
        <taxon>Dothideomycetes</taxon>
        <taxon>Dothideomycetes incertae sedis</taxon>
        <taxon>Acrospermales</taxon>
        <taxon>Acrospermaceae</taxon>
        <taxon>Pseudovirgaria</taxon>
    </lineage>
</organism>
<keyword evidence="2" id="KW-1185">Reference proteome</keyword>
<protein>
    <submittedName>
        <fullName evidence="1">Uncharacterized protein</fullName>
    </submittedName>
</protein>